<evidence type="ECO:0000256" key="6">
    <source>
        <dbReference type="SAM" id="MobiDB-lite"/>
    </source>
</evidence>
<dbReference type="STRING" id="89524.SAMN05444370_105120"/>
<evidence type="ECO:0000256" key="2">
    <source>
        <dbReference type="ARBA" id="ARBA00022801"/>
    </source>
</evidence>
<dbReference type="PANTHER" id="PTHR34218">
    <property type="entry name" value="PEPTIDASE S45 PENICILLIN AMIDASE"/>
    <property type="match status" value="1"/>
</dbReference>
<dbReference type="PIRSF" id="PIRSF001227">
    <property type="entry name" value="Pen_acylase"/>
    <property type="match status" value="1"/>
</dbReference>
<dbReference type="GO" id="GO:0046872">
    <property type="term" value="F:metal ion binding"/>
    <property type="evidence" value="ECO:0007669"/>
    <property type="project" value="UniProtKB-KW"/>
</dbReference>
<evidence type="ECO:0000313" key="8">
    <source>
        <dbReference type="Proteomes" id="UP000198703"/>
    </source>
</evidence>
<feature type="binding site" evidence="5">
    <location>
        <position position="334"/>
    </location>
    <ligand>
        <name>Ca(2+)</name>
        <dbReference type="ChEBI" id="CHEBI:29108"/>
    </ligand>
</feature>
<name>A0A1H4BBV1_9RHOB</name>
<dbReference type="Proteomes" id="UP000198703">
    <property type="component" value="Unassembled WGS sequence"/>
</dbReference>
<dbReference type="OrthoDB" id="9760084at2"/>
<protein>
    <submittedName>
        <fullName evidence="7">Penicillin amidase</fullName>
    </submittedName>
</protein>
<dbReference type="InterPro" id="IPR043146">
    <property type="entry name" value="Penicillin_amidase_N_B-knob"/>
</dbReference>
<feature type="active site" description="Nucleophile" evidence="4">
    <location>
        <position position="262"/>
    </location>
</feature>
<keyword evidence="2" id="KW-0378">Hydrolase</keyword>
<evidence type="ECO:0000256" key="4">
    <source>
        <dbReference type="PIRSR" id="PIRSR001227-1"/>
    </source>
</evidence>
<dbReference type="Gene3D" id="2.30.120.10">
    <property type="match status" value="1"/>
</dbReference>
<dbReference type="PANTHER" id="PTHR34218:SF4">
    <property type="entry name" value="ACYL-HOMOSERINE LACTONE ACYLASE QUIP"/>
    <property type="match status" value="1"/>
</dbReference>
<dbReference type="InterPro" id="IPR002692">
    <property type="entry name" value="S45"/>
</dbReference>
<evidence type="ECO:0000313" key="7">
    <source>
        <dbReference type="EMBL" id="SEA45524.1"/>
    </source>
</evidence>
<accession>A0A1H4BBV1</accession>
<feature type="region of interest" description="Disordered" evidence="6">
    <location>
        <begin position="470"/>
        <end position="496"/>
    </location>
</feature>
<gene>
    <name evidence="7" type="ORF">SAMN05444370_105120</name>
</gene>
<feature type="binding site" evidence="5">
    <location>
        <position position="337"/>
    </location>
    <ligand>
        <name>Ca(2+)</name>
        <dbReference type="ChEBI" id="CHEBI:29108"/>
    </ligand>
</feature>
<comment type="cofactor">
    <cofactor evidence="5">
        <name>Ca(2+)</name>
        <dbReference type="ChEBI" id="CHEBI:29108"/>
    </cofactor>
    <text evidence="5">Binds 1 Ca(2+) ion per dimer.</text>
</comment>
<sequence length="821" mass="88271">MRLLFRVLASLLGLTALTVLLGAGLAYYLAARSLPDYEARWTVSGVAGPVEIVRDLHAVPHIFAESDADAMFALGWAHAQDRLWQMELGRRAAQGRLAELFGPDALPVDRSMRALELPAHAREAVAMTSPETRALMEAYAEGVNARIRAVNEGALGRGAPEFFLFGEDGLAPWTPTDSMSVVKLMALRLTGAAAIEARRARLLAQVTPEQLADLDPVYPDDGVIALPAYADLRSLGPVRHAHAPRAPHPLSPFAEADSGGASNVWAVDASRAAAGAPLLAADPHLWLSAPGVWHLARLSSPGFDAIGAGIPGIPAILIGRNGSFGWGLASAHVDDQDIYLERLNPDDPSQYLTPEGWAPLRTRTERIGVRGGGVETLRLVWTRHGPVPPAGGELDFSSITPPGHVAALAWTALSPRDGAMDAAIAMMRARTLEEGAAAAALHTAPAQNVVMADATGVGMVTAGVAPLRRADSRTRGRTPSLGWLPENDWQGPAPADASPGVLRPESGAVANANNRTTDAPFPLHLSFDWAAPYRIRRIESRLNERPFHTRDSFMELQNDAVSDMARGVLPLIARDLWWGEAQNDGPAAVRREAALARLADWNGAMSPHDPEPLIFTAWMRALTRRLAEDELGPLFREIAGPRPLFVERVYRDIDGAARWCDVVKTPERETCADMARRALDDALGELTQRYGEGPTGWRWGAAHVATHVHAPLGYAPVLGTLVNIEHESGGGDHTIMMGQSPGRGPNPDANIHAAGLRVVYDFAELDRSVMIVATGQSGHPLSRHYDDQSELWRRGDYIAMSLAPEDARAGAQGTTVLTPER</sequence>
<dbReference type="CDD" id="cd03747">
    <property type="entry name" value="Ntn_PGA_like"/>
    <property type="match status" value="1"/>
</dbReference>
<feature type="binding site" evidence="5">
    <location>
        <position position="196"/>
    </location>
    <ligand>
        <name>Ca(2+)</name>
        <dbReference type="ChEBI" id="CHEBI:29108"/>
    </ligand>
</feature>
<dbReference type="InterPro" id="IPR023343">
    <property type="entry name" value="Penicillin_amidase_dom1"/>
</dbReference>
<reference evidence="7 8" key="1">
    <citation type="submission" date="2016-10" db="EMBL/GenBank/DDBJ databases">
        <authorList>
            <person name="de Groot N.N."/>
        </authorList>
    </citation>
    <scope>NUCLEOTIDE SEQUENCE [LARGE SCALE GENOMIC DNA]</scope>
    <source>
        <strain evidence="7 8">DSM 15345</strain>
    </source>
</reference>
<keyword evidence="5" id="KW-0479">Metal-binding</keyword>
<dbReference type="RefSeq" id="WP_093253014.1">
    <property type="nucleotide sequence ID" value="NZ_FNQM01000005.1"/>
</dbReference>
<dbReference type="GO" id="GO:0017000">
    <property type="term" value="P:antibiotic biosynthetic process"/>
    <property type="evidence" value="ECO:0007669"/>
    <property type="project" value="InterPro"/>
</dbReference>
<dbReference type="GO" id="GO:0016811">
    <property type="term" value="F:hydrolase activity, acting on carbon-nitrogen (but not peptide) bonds, in linear amides"/>
    <property type="evidence" value="ECO:0007669"/>
    <property type="project" value="InterPro"/>
</dbReference>
<keyword evidence="8" id="KW-1185">Reference proteome</keyword>
<dbReference type="InterPro" id="IPR014395">
    <property type="entry name" value="Pen/GL7ACA/AHL_acylase"/>
</dbReference>
<proteinExistence type="inferred from homology"/>
<dbReference type="Gene3D" id="1.10.439.10">
    <property type="entry name" value="Penicillin Amidohydrolase, domain 1"/>
    <property type="match status" value="1"/>
</dbReference>
<organism evidence="7 8">
    <name type="scientific">Rubrimonas cliftonensis</name>
    <dbReference type="NCBI Taxonomy" id="89524"/>
    <lineage>
        <taxon>Bacteria</taxon>
        <taxon>Pseudomonadati</taxon>
        <taxon>Pseudomonadota</taxon>
        <taxon>Alphaproteobacteria</taxon>
        <taxon>Rhodobacterales</taxon>
        <taxon>Paracoccaceae</taxon>
        <taxon>Rubrimonas</taxon>
    </lineage>
</organism>
<dbReference type="EMBL" id="FNQM01000005">
    <property type="protein sequence ID" value="SEA45524.1"/>
    <property type="molecule type" value="Genomic_DNA"/>
</dbReference>
<dbReference type="AlphaFoldDB" id="A0A1H4BBV1"/>
<evidence type="ECO:0000256" key="3">
    <source>
        <dbReference type="ARBA" id="ARBA00023145"/>
    </source>
</evidence>
<dbReference type="Gene3D" id="3.60.20.10">
    <property type="entry name" value="Glutamine Phosphoribosylpyrophosphate, subunit 1, domain 1"/>
    <property type="match status" value="1"/>
</dbReference>
<evidence type="ECO:0000256" key="5">
    <source>
        <dbReference type="PIRSR" id="PIRSR001227-2"/>
    </source>
</evidence>
<comment type="similarity">
    <text evidence="1">Belongs to the peptidase S45 family.</text>
</comment>
<dbReference type="Gene3D" id="1.10.1400.10">
    <property type="match status" value="1"/>
</dbReference>
<dbReference type="Pfam" id="PF01804">
    <property type="entry name" value="Penicil_amidase"/>
    <property type="match status" value="1"/>
</dbReference>
<keyword evidence="3" id="KW-0865">Zymogen</keyword>
<evidence type="ECO:0000256" key="1">
    <source>
        <dbReference type="ARBA" id="ARBA00006586"/>
    </source>
</evidence>
<dbReference type="SUPFAM" id="SSF56235">
    <property type="entry name" value="N-terminal nucleophile aminohydrolases (Ntn hydrolases)"/>
    <property type="match status" value="1"/>
</dbReference>
<keyword evidence="5" id="KW-0106">Calcium</keyword>
<dbReference type="InterPro" id="IPR043147">
    <property type="entry name" value="Penicillin_amidase_A-knob"/>
</dbReference>
<dbReference type="InterPro" id="IPR029055">
    <property type="entry name" value="Ntn_hydrolases_N"/>
</dbReference>